<dbReference type="SUPFAM" id="SSF51126">
    <property type="entry name" value="Pectin lyase-like"/>
    <property type="match status" value="1"/>
</dbReference>
<dbReference type="Gene3D" id="2.160.20.10">
    <property type="entry name" value="Single-stranded right-handed beta-helix, Pectin lyase-like"/>
    <property type="match status" value="1"/>
</dbReference>
<evidence type="ECO:0000313" key="4">
    <source>
        <dbReference type="Proteomes" id="UP001240171"/>
    </source>
</evidence>
<dbReference type="EMBL" id="JAUQTB010000015">
    <property type="protein sequence ID" value="MDO7908402.1"/>
    <property type="molecule type" value="Genomic_DNA"/>
</dbReference>
<feature type="domain" description="Right handed beta helix" evidence="2">
    <location>
        <begin position="260"/>
        <end position="406"/>
    </location>
</feature>
<evidence type="ECO:0000256" key="1">
    <source>
        <dbReference type="SAM" id="SignalP"/>
    </source>
</evidence>
<dbReference type="RefSeq" id="WP_305025622.1">
    <property type="nucleotide sequence ID" value="NZ_JAUQTB010000015.1"/>
</dbReference>
<dbReference type="InterPro" id="IPR011050">
    <property type="entry name" value="Pectin_lyase_fold/virulence"/>
</dbReference>
<feature type="chain" id="PRO_5046864976" evidence="1">
    <location>
        <begin position="24"/>
        <end position="546"/>
    </location>
</feature>
<protein>
    <submittedName>
        <fullName evidence="3">Glycosyl hydrolase family 28-related protein</fullName>
    </submittedName>
</protein>
<name>A0ABT9CGL7_9BACL</name>
<proteinExistence type="predicted"/>
<sequence>MKIKHYLLSALALTLGFGGGAGAAAVKVQAEGTSQTYTASTGFSITQGQNQWSYLKKSGAVFSDLVYNTTNKRWQPDSTGYPWVTANAQHPDANFDSVRKWVAPGSGTISITGSVSKGDSLGDGILATIMKDSTTLWSSVVTSPTAVNPTGVTNIPVTAGSSIYFIVNKRTTTNNDHTLWNPSVNFTPTYQAANTSSSTLTTTTETAAAEISVISCGATPNDSTDDYPAFAAAIDKAKKSGAAVYVPAGNYRLSKILTLDGVSLRGAGKEVTTLTSTDPYKGSIDIKGDGVKLSGIKHVYNTVVPRGDGANEKNSITVRGATHFTIDNVYVSKASTAGILVMGAAHNGAITNSTVEGTNADGIHITDASYTITISNNTVKGVGDDTIAVVSYKEDIAAARDITIKGNDVGYMSKARGITVVGGSNVLIENNSVKDTMMAGIYIAVEGNYNTYNVNEIKINSNTVDHTGIQEPQNHPNVLVYASQGTIDNVIFNNNLFKNAAHRGLGVWGTGNIKNVYFTKNTLINNIGDATVFTSGLIHLTENIGF</sequence>
<evidence type="ECO:0000313" key="3">
    <source>
        <dbReference type="EMBL" id="MDO7908402.1"/>
    </source>
</evidence>
<comment type="caution">
    <text evidence="3">The sequence shown here is derived from an EMBL/GenBank/DDBJ whole genome shotgun (WGS) entry which is preliminary data.</text>
</comment>
<feature type="signal peptide" evidence="1">
    <location>
        <begin position="1"/>
        <end position="23"/>
    </location>
</feature>
<keyword evidence="3" id="KW-0378">Hydrolase</keyword>
<keyword evidence="1" id="KW-0732">Signal</keyword>
<gene>
    <name evidence="3" type="ORF">Q5741_18530</name>
</gene>
<evidence type="ECO:0000259" key="2">
    <source>
        <dbReference type="Pfam" id="PF13229"/>
    </source>
</evidence>
<dbReference type="InterPro" id="IPR039448">
    <property type="entry name" value="Beta_helix"/>
</dbReference>
<accession>A0ABT9CGL7</accession>
<dbReference type="GO" id="GO:0016787">
    <property type="term" value="F:hydrolase activity"/>
    <property type="evidence" value="ECO:0007669"/>
    <property type="project" value="UniProtKB-KW"/>
</dbReference>
<dbReference type="Pfam" id="PF13229">
    <property type="entry name" value="Beta_helix"/>
    <property type="match status" value="1"/>
</dbReference>
<organism evidence="3 4">
    <name type="scientific">Paenibacillus lacisoli</name>
    <dbReference type="NCBI Taxonomy" id="3064525"/>
    <lineage>
        <taxon>Bacteria</taxon>
        <taxon>Bacillati</taxon>
        <taxon>Bacillota</taxon>
        <taxon>Bacilli</taxon>
        <taxon>Bacillales</taxon>
        <taxon>Paenibacillaceae</taxon>
        <taxon>Paenibacillus</taxon>
    </lineage>
</organism>
<dbReference type="Proteomes" id="UP001240171">
    <property type="component" value="Unassembled WGS sequence"/>
</dbReference>
<keyword evidence="4" id="KW-1185">Reference proteome</keyword>
<dbReference type="SMART" id="SM00710">
    <property type="entry name" value="PbH1"/>
    <property type="match status" value="7"/>
</dbReference>
<reference evidence="3 4" key="1">
    <citation type="submission" date="2023-07" db="EMBL/GenBank/DDBJ databases">
        <title>Paenibacillus sp. JX-17 nov. isolated from soil.</title>
        <authorList>
            <person name="Wan Y."/>
            <person name="Liu B."/>
        </authorList>
    </citation>
    <scope>NUCLEOTIDE SEQUENCE [LARGE SCALE GENOMIC DNA]</scope>
    <source>
        <strain evidence="3 4">JX-17</strain>
    </source>
</reference>
<dbReference type="InterPro" id="IPR012334">
    <property type="entry name" value="Pectin_lyas_fold"/>
</dbReference>
<dbReference type="InterPro" id="IPR006626">
    <property type="entry name" value="PbH1"/>
</dbReference>